<dbReference type="GO" id="GO:0022857">
    <property type="term" value="F:transmembrane transporter activity"/>
    <property type="evidence" value="ECO:0007669"/>
    <property type="project" value="UniProtKB-UniRule"/>
</dbReference>
<feature type="transmembrane region" description="Helical" evidence="2">
    <location>
        <begin position="557"/>
        <end position="576"/>
    </location>
</feature>
<keyword evidence="1" id="KW-0997">Cell inner membrane</keyword>
<feature type="transmembrane region" description="Helical" evidence="2">
    <location>
        <begin position="127"/>
        <end position="149"/>
    </location>
</feature>
<dbReference type="Pfam" id="PF11874">
    <property type="entry name" value="DUF3394"/>
    <property type="match status" value="1"/>
</dbReference>
<comment type="subcellular location">
    <subcellularLocation>
        <location evidence="1">Cell inner membrane</location>
        <topology evidence="1">Multi-pass membrane protein</topology>
    </subcellularLocation>
</comment>
<dbReference type="STRING" id="1359163.NLO413_0535"/>
<feature type="transmembrane region" description="Helical" evidence="2">
    <location>
        <begin position="327"/>
        <end position="346"/>
    </location>
</feature>
<proteinExistence type="predicted"/>
<protein>
    <submittedName>
        <fullName evidence="4">TRAP transporter, 4TM/12TM fusion family protein</fullName>
    </submittedName>
</protein>
<keyword evidence="1" id="KW-0813">Transport</keyword>
<dbReference type="EMBL" id="LANX01000001">
    <property type="protein sequence ID" value="KJV69158.1"/>
    <property type="molecule type" value="Genomic_DNA"/>
</dbReference>
<evidence type="ECO:0000313" key="5">
    <source>
        <dbReference type="Proteomes" id="UP000033562"/>
    </source>
</evidence>
<keyword evidence="2" id="KW-0472">Membrane</keyword>
<accession>A0A0F3NM78</accession>
<dbReference type="InterPro" id="IPR021814">
    <property type="entry name" value="DUF3394"/>
</dbReference>
<feature type="transmembrane region" description="Helical" evidence="2">
    <location>
        <begin position="437"/>
        <end position="454"/>
    </location>
</feature>
<feature type="transmembrane region" description="Helical" evidence="2">
    <location>
        <begin position="161"/>
        <end position="184"/>
    </location>
</feature>
<feature type="domain" description="TRAP C4-dicarboxylate transport system permease DctM subunit" evidence="3">
    <location>
        <begin position="12"/>
        <end position="260"/>
    </location>
</feature>
<dbReference type="PATRIC" id="fig|1359163.3.peg.524"/>
<keyword evidence="1" id="KW-1003">Cell membrane</keyword>
<feature type="transmembrane region" description="Helical" evidence="2">
    <location>
        <begin position="281"/>
        <end position="300"/>
    </location>
</feature>
<feature type="transmembrane region" description="Helical" evidence="2">
    <location>
        <begin position="588"/>
        <end position="607"/>
    </location>
</feature>
<dbReference type="InterPro" id="IPR010656">
    <property type="entry name" value="DctM"/>
</dbReference>
<dbReference type="InterPro" id="IPR011853">
    <property type="entry name" value="TRAP_DctM-Dct_fused"/>
</dbReference>
<organism evidence="4 5">
    <name type="scientific">Candidatus Neoehrlichia procyonis str. RAC413</name>
    <dbReference type="NCBI Taxonomy" id="1359163"/>
    <lineage>
        <taxon>Bacteria</taxon>
        <taxon>Pseudomonadati</taxon>
        <taxon>Pseudomonadota</taxon>
        <taxon>Alphaproteobacteria</taxon>
        <taxon>Rickettsiales</taxon>
        <taxon>Anaplasmataceae</taxon>
        <taxon>Candidatus Neoehrlichia</taxon>
    </lineage>
</organism>
<dbReference type="Pfam" id="PF06808">
    <property type="entry name" value="DctM"/>
    <property type="match status" value="2"/>
</dbReference>
<keyword evidence="2" id="KW-0812">Transmembrane</keyword>
<gene>
    <name evidence="4" type="ORF">NLO413_0535</name>
</gene>
<sequence length="752" mass="82933">MPNILDIIIAFFGILFLLEGSRRSVGMPIVIVALLFLMYSIFGQYMPDIIAHKGNNFAAIASHEWLSAEGVFGVALGVSSNFVFLYVLFGAFLDKAGAGNFFIRLSFILLQRFVGGPAKAAVVASGFMGMMSGSSIANTITIGSFTIPLMKKMGLSAEKAAAIEVSAGVNGQIMPPVMGAAAFLMSEFLSIPYADIVKYAFVPAIMIYITLLYIVHLEACKLNMHPTIDLTKAKSIYFSILKFLLSACCVLILISFIYIVIEGVHLGNFYIPGIKAIFLDKSIYFISFILVFLYIAILLYQFKKGVKEEDSDVSKLSSSWEVFKQGLHYFIPIFILVWCLIIEKLSSSLSCFWTNLFLIFMLLTYDTILIVFHKDFSQIPCVLWNSIKKVYEAMVAGSKSMLTIAMATGTAGLIVGTVALTGFGLSISIFIDTLANGSVFITLLMTAAICIILGMGMPTTGCYIIVSTLMVPILNTVVHKNGLSIPLVALHLFVFYFGLMADVTPPVGIASYAAAAIAKGNAFKTSVQSFLYNIRTMIVPFLFVFNSDIILYDIDNVWGAALSILVALISIMSISAGMQGYFFIKNKLYESIILIVVGIMLIIPGYVVKLFSFKYVDIPLSEINNMISIKKDSSLLIVFERKNDSGKIIQKNVIIPLVHGFQGKLIDMIQKKIGINVIVKHSSSGIMKLDIKDIESWSYVDQSDIEVEDSIIKLELSVQKNLKLYVYLASFIVLIILVFIQLRNKTMVSKKM</sequence>
<comment type="caution">
    <text evidence="4">The sequence shown here is derived from an EMBL/GenBank/DDBJ whole genome shotgun (WGS) entry which is preliminary data.</text>
</comment>
<feature type="transmembrane region" description="Helical" evidence="2">
    <location>
        <begin position="352"/>
        <end position="372"/>
    </location>
</feature>
<evidence type="ECO:0000313" key="4">
    <source>
        <dbReference type="EMBL" id="KJV69158.1"/>
    </source>
</evidence>
<feature type="transmembrane region" description="Helical" evidence="2">
    <location>
        <begin position="404"/>
        <end position="431"/>
    </location>
</feature>
<feature type="transmembrane region" description="Helical" evidence="2">
    <location>
        <begin position="724"/>
        <end position="742"/>
    </location>
</feature>
<evidence type="ECO:0000256" key="1">
    <source>
        <dbReference type="RuleBase" id="RU369079"/>
    </source>
</evidence>
<feature type="transmembrane region" description="Helical" evidence="2">
    <location>
        <begin position="530"/>
        <end position="551"/>
    </location>
</feature>
<evidence type="ECO:0000256" key="2">
    <source>
        <dbReference type="SAM" id="Phobius"/>
    </source>
</evidence>
<feature type="transmembrane region" description="Helical" evidence="2">
    <location>
        <begin position="236"/>
        <end position="261"/>
    </location>
</feature>
<comment type="function">
    <text evidence="1">Part of the tripartite ATP-independent periplasmic (TRAP) transport system.</text>
</comment>
<dbReference type="GO" id="GO:0005886">
    <property type="term" value="C:plasma membrane"/>
    <property type="evidence" value="ECO:0007669"/>
    <property type="project" value="UniProtKB-SubCell"/>
</dbReference>
<keyword evidence="5" id="KW-1185">Reference proteome</keyword>
<dbReference type="Proteomes" id="UP000033562">
    <property type="component" value="Unassembled WGS sequence"/>
</dbReference>
<dbReference type="PANTHER" id="PTHR43849:SF2">
    <property type="entry name" value="BLL3936 PROTEIN"/>
    <property type="match status" value="1"/>
</dbReference>
<feature type="transmembrane region" description="Helical" evidence="2">
    <location>
        <begin position="490"/>
        <end position="518"/>
    </location>
</feature>
<evidence type="ECO:0000259" key="3">
    <source>
        <dbReference type="Pfam" id="PF06808"/>
    </source>
</evidence>
<dbReference type="AlphaFoldDB" id="A0A0F3NM78"/>
<feature type="transmembrane region" description="Helical" evidence="2">
    <location>
        <begin position="65"/>
        <end position="89"/>
    </location>
</feature>
<reference evidence="4 5" key="1">
    <citation type="submission" date="2015-02" db="EMBL/GenBank/DDBJ databases">
        <title>Genome Sequencing of Rickettsiales.</title>
        <authorList>
            <person name="Daugherty S.C."/>
            <person name="Su Q."/>
            <person name="Abolude K."/>
            <person name="Beier-Sexton M."/>
            <person name="Carlyon J.A."/>
            <person name="Carter R."/>
            <person name="Day N.P."/>
            <person name="Dumler S.J."/>
            <person name="Dyachenko V."/>
            <person name="Godinez A."/>
            <person name="Kurtti T.J."/>
            <person name="Lichay M."/>
            <person name="Mullins K.E."/>
            <person name="Ott S."/>
            <person name="Pappas-Brown V."/>
            <person name="Paris D.H."/>
            <person name="Patel P."/>
            <person name="Richards A.L."/>
            <person name="Sadzewicz L."/>
            <person name="Sears K."/>
            <person name="Seidman D."/>
            <person name="Sengamalay N."/>
            <person name="Stenos J."/>
            <person name="Tallon L.J."/>
            <person name="Vincent G."/>
            <person name="Fraser C.M."/>
            <person name="Munderloh U."/>
            <person name="Dunning-Hotopp J.C."/>
        </authorList>
    </citation>
    <scope>NUCLEOTIDE SEQUENCE [LARGE SCALE GENOMIC DNA]</scope>
    <source>
        <strain evidence="4 5">RAC413</strain>
    </source>
</reference>
<dbReference type="PANTHER" id="PTHR43849">
    <property type="entry name" value="BLL3936 PROTEIN"/>
    <property type="match status" value="1"/>
</dbReference>
<feature type="domain" description="TRAP C4-dicarboxylate transport system permease DctM subunit" evidence="3">
    <location>
        <begin position="261"/>
        <end position="552"/>
    </location>
</feature>
<feature type="transmembrane region" description="Helical" evidence="2">
    <location>
        <begin position="196"/>
        <end position="215"/>
    </location>
</feature>
<dbReference type="NCBIfam" id="TIGR02123">
    <property type="entry name" value="TRAP_fused"/>
    <property type="match status" value="1"/>
</dbReference>
<keyword evidence="2" id="KW-1133">Transmembrane helix</keyword>
<name>A0A0F3NM78_9RICK</name>
<feature type="transmembrane region" description="Helical" evidence="2">
    <location>
        <begin position="25"/>
        <end position="45"/>
    </location>
</feature>